<organism evidence="1 2">
    <name type="scientific">Phaeocystis globosa virus PgV-16T</name>
    <dbReference type="NCBI Taxonomy" id="3071227"/>
    <lineage>
        <taxon>Viruses</taxon>
        <taxon>Varidnaviria</taxon>
        <taxon>Bamfordvirae</taxon>
        <taxon>Nucleocytoviricota</taxon>
        <taxon>Megaviricetes</taxon>
        <taxon>Imitervirales</taxon>
        <taxon>Mesomimiviridae</taxon>
        <taxon>Tethysvirus</taxon>
        <taxon>Tethysvirus hollandense</taxon>
    </lineage>
</organism>
<evidence type="ECO:0000313" key="1">
    <source>
        <dbReference type="EMBL" id="AGM15667.1"/>
    </source>
</evidence>
<sequence length="131" mass="14951">MKCDICYIDMYEAKNTCCGFNVCAKCNFKSYGACYVHEREKINREVQCNDCGEIATAITSGICEYCDKKLCLKCISVDGFGLHICYDVKCLEKAFIEMCSSLHWGCNDCTRDDCCSNHQVDKKDFIRLHSK</sequence>
<gene>
    <name evidence="1" type="ORF">PGCG_00356</name>
</gene>
<proteinExistence type="predicted"/>
<protein>
    <submittedName>
        <fullName evidence="1">Uncharacterized protein</fullName>
    </submittedName>
</protein>
<dbReference type="Proteomes" id="UP000204225">
    <property type="component" value="Segment"/>
</dbReference>
<keyword evidence="2" id="KW-1185">Reference proteome</keyword>
<reference evidence="1 2" key="1">
    <citation type="journal article" date="2013" name="Proc. Natl. Acad. Sci. U.S.A.">
        <title>Genome of Phaeocystis globosa virus PgV-16T highlights the common ancestry of the largest known DNA viruses infecting eukaryotes.</title>
        <authorList>
            <person name="Santini S."/>
            <person name="Jeudy S."/>
            <person name="Bartoli J."/>
            <person name="Poirot O."/>
            <person name="Lescot M."/>
            <person name="Abergel C."/>
            <person name="Barbe V."/>
            <person name="Wommack K.E."/>
            <person name="Noordeloos A.A."/>
            <person name="Brussaard C.P."/>
            <person name="Claverie J.M."/>
        </authorList>
    </citation>
    <scope>NUCLEOTIDE SEQUENCE [LARGE SCALE GENOMIC DNA]</scope>
    <source>
        <strain evidence="1 2">16T</strain>
    </source>
</reference>
<accession>A0AC59EXG1</accession>
<evidence type="ECO:0000313" key="2">
    <source>
        <dbReference type="Proteomes" id="UP000204225"/>
    </source>
</evidence>
<name>A0AC59EXG1_9VIRU</name>
<dbReference type="EMBL" id="KC662249">
    <property type="protein sequence ID" value="AGM15667.1"/>
    <property type="molecule type" value="Genomic_DNA"/>
</dbReference>